<sequence>MATRKNNNSKMVITFLDFLMLIKLFHWNTQSYSNHKATDELFSSISGHIDSFVEMLLGGSRLPIFKIKTYYYNLNSKDFIKKVYIFQKYLINLSLNRSELSNIRDEILGDVNQFIYLNSLR</sequence>
<reference evidence="1" key="1">
    <citation type="journal article" date="2020" name="Nature">
        <title>Giant virus diversity and host interactions through global metagenomics.</title>
        <authorList>
            <person name="Schulz F."/>
            <person name="Roux S."/>
            <person name="Paez-Espino D."/>
            <person name="Jungbluth S."/>
            <person name="Walsh D.A."/>
            <person name="Denef V.J."/>
            <person name="McMahon K.D."/>
            <person name="Konstantinidis K.T."/>
            <person name="Eloe-Fadrosh E.A."/>
            <person name="Kyrpides N.C."/>
            <person name="Woyke T."/>
        </authorList>
    </citation>
    <scope>NUCLEOTIDE SEQUENCE</scope>
    <source>
        <strain evidence="1">GVMAG-M-3300027736-24</strain>
    </source>
</reference>
<protein>
    <submittedName>
        <fullName evidence="1">Uncharacterized protein</fullName>
    </submittedName>
</protein>
<accession>A0A6C0JIJ7</accession>
<dbReference type="AlphaFoldDB" id="A0A6C0JIJ7"/>
<organism evidence="1">
    <name type="scientific">viral metagenome</name>
    <dbReference type="NCBI Taxonomy" id="1070528"/>
    <lineage>
        <taxon>unclassified sequences</taxon>
        <taxon>metagenomes</taxon>
        <taxon>organismal metagenomes</taxon>
    </lineage>
</organism>
<dbReference type="EMBL" id="MN740417">
    <property type="protein sequence ID" value="QHU05645.1"/>
    <property type="molecule type" value="Genomic_DNA"/>
</dbReference>
<proteinExistence type="predicted"/>
<dbReference type="Pfam" id="PF19174">
    <property type="entry name" value="DUF5856"/>
    <property type="match status" value="1"/>
</dbReference>
<evidence type="ECO:0000313" key="1">
    <source>
        <dbReference type="EMBL" id="QHU05645.1"/>
    </source>
</evidence>
<dbReference type="InterPro" id="IPR043876">
    <property type="entry name" value="DUF5856"/>
</dbReference>
<name>A0A6C0JIJ7_9ZZZZ</name>